<feature type="DNA-binding region" description="H-T-H motif" evidence="2">
    <location>
        <begin position="38"/>
        <end position="57"/>
    </location>
</feature>
<dbReference type="PANTHER" id="PTHR30055">
    <property type="entry name" value="HTH-TYPE TRANSCRIPTIONAL REGULATOR RUTR"/>
    <property type="match status" value="1"/>
</dbReference>
<keyword evidence="5" id="KW-1185">Reference proteome</keyword>
<keyword evidence="1 2" id="KW-0238">DNA-binding</keyword>
<reference evidence="4" key="1">
    <citation type="submission" date="2021-04" db="EMBL/GenBank/DDBJ databases">
        <title>Pseudonocardia sp. nov., isolated from sandy soil of mangrove forest.</title>
        <authorList>
            <person name="Zan Z."/>
            <person name="Huang R."/>
            <person name="Liu W."/>
        </authorList>
    </citation>
    <scope>NUCLEOTIDE SEQUENCE</scope>
    <source>
        <strain evidence="4">S2-4</strain>
    </source>
</reference>
<organism evidence="4 5">
    <name type="scientific">Pseudonocardia humida</name>
    <dbReference type="NCBI Taxonomy" id="2800819"/>
    <lineage>
        <taxon>Bacteria</taxon>
        <taxon>Bacillati</taxon>
        <taxon>Actinomycetota</taxon>
        <taxon>Actinomycetes</taxon>
        <taxon>Pseudonocardiales</taxon>
        <taxon>Pseudonocardiaceae</taxon>
        <taxon>Pseudonocardia</taxon>
    </lineage>
</organism>
<feature type="domain" description="HTH tetR-type" evidence="3">
    <location>
        <begin position="15"/>
        <end position="75"/>
    </location>
</feature>
<dbReference type="SUPFAM" id="SSF46689">
    <property type="entry name" value="Homeodomain-like"/>
    <property type="match status" value="1"/>
</dbReference>
<proteinExistence type="predicted"/>
<evidence type="ECO:0000259" key="3">
    <source>
        <dbReference type="PROSITE" id="PS50977"/>
    </source>
</evidence>
<dbReference type="Gene3D" id="1.10.357.10">
    <property type="entry name" value="Tetracycline Repressor, domain 2"/>
    <property type="match status" value="1"/>
</dbReference>
<dbReference type="PROSITE" id="PS50977">
    <property type="entry name" value="HTH_TETR_2"/>
    <property type="match status" value="1"/>
</dbReference>
<dbReference type="Pfam" id="PF00440">
    <property type="entry name" value="TetR_N"/>
    <property type="match status" value="1"/>
</dbReference>
<dbReference type="RefSeq" id="WP_252444301.1">
    <property type="nucleotide sequence ID" value="NZ_JAGSOV010000066.1"/>
</dbReference>
<accession>A0ABT1AA01</accession>
<protein>
    <submittedName>
        <fullName evidence="4">TetR/AcrR family transcriptional regulator</fullName>
    </submittedName>
</protein>
<dbReference type="EMBL" id="JAGSOV010000066">
    <property type="protein sequence ID" value="MCO1659479.1"/>
    <property type="molecule type" value="Genomic_DNA"/>
</dbReference>
<dbReference type="InterPro" id="IPR009057">
    <property type="entry name" value="Homeodomain-like_sf"/>
</dbReference>
<evidence type="ECO:0000256" key="1">
    <source>
        <dbReference type="ARBA" id="ARBA00023125"/>
    </source>
</evidence>
<dbReference type="InterPro" id="IPR001647">
    <property type="entry name" value="HTH_TetR"/>
</dbReference>
<evidence type="ECO:0000256" key="2">
    <source>
        <dbReference type="PROSITE-ProRule" id="PRU00335"/>
    </source>
</evidence>
<dbReference type="Proteomes" id="UP001165283">
    <property type="component" value="Unassembled WGS sequence"/>
</dbReference>
<dbReference type="InterPro" id="IPR050109">
    <property type="entry name" value="HTH-type_TetR-like_transc_reg"/>
</dbReference>
<gene>
    <name evidence="4" type="ORF">KDL28_30850</name>
</gene>
<name>A0ABT1AA01_9PSEU</name>
<evidence type="ECO:0000313" key="5">
    <source>
        <dbReference type="Proteomes" id="UP001165283"/>
    </source>
</evidence>
<dbReference type="PANTHER" id="PTHR30055:SF226">
    <property type="entry name" value="HTH-TYPE TRANSCRIPTIONAL REGULATOR PKSA"/>
    <property type="match status" value="1"/>
</dbReference>
<evidence type="ECO:0000313" key="4">
    <source>
        <dbReference type="EMBL" id="MCO1659479.1"/>
    </source>
</evidence>
<sequence>MSRADRRPRRRLDVAQRRAAILDAARTAFGAGAYQQVALSRIAEAADASEALVLRYFTSKAALYVEVVREAIALLLEHQRQADEALPPATDPLERVATSARVYLDFVAAIPHGWAGPLRAPFGEPPEAEALRVELRAHYVGLMGELLGRESELAFHGYLGFLDAACLAWVESGCPEREREPLAAMAVGALRGALRA</sequence>
<comment type="caution">
    <text evidence="4">The sequence shown here is derived from an EMBL/GenBank/DDBJ whole genome shotgun (WGS) entry which is preliminary data.</text>
</comment>